<evidence type="ECO:0000256" key="1">
    <source>
        <dbReference type="SAM" id="Phobius"/>
    </source>
</evidence>
<keyword evidence="3" id="KW-1185">Reference proteome</keyword>
<dbReference type="Proteomes" id="UP001596052">
    <property type="component" value="Unassembled WGS sequence"/>
</dbReference>
<evidence type="ECO:0000313" key="3">
    <source>
        <dbReference type="Proteomes" id="UP001596052"/>
    </source>
</evidence>
<name>A0ABW0KIH5_9BACT</name>
<protein>
    <submittedName>
        <fullName evidence="2">Uncharacterized protein</fullName>
    </submittedName>
</protein>
<organism evidence="2 3">
    <name type="scientific">Prosthecobacter fluviatilis</name>
    <dbReference type="NCBI Taxonomy" id="445931"/>
    <lineage>
        <taxon>Bacteria</taxon>
        <taxon>Pseudomonadati</taxon>
        <taxon>Verrucomicrobiota</taxon>
        <taxon>Verrucomicrobiia</taxon>
        <taxon>Verrucomicrobiales</taxon>
        <taxon>Verrucomicrobiaceae</taxon>
        <taxon>Prosthecobacter</taxon>
    </lineage>
</organism>
<keyword evidence="1" id="KW-0812">Transmembrane</keyword>
<dbReference type="EMBL" id="JBHSMQ010000001">
    <property type="protein sequence ID" value="MFC5453270.1"/>
    <property type="molecule type" value="Genomic_DNA"/>
</dbReference>
<accession>A0ABW0KIH5</accession>
<gene>
    <name evidence="2" type="ORF">ACFQDI_00250</name>
</gene>
<keyword evidence="1" id="KW-0472">Membrane</keyword>
<reference evidence="3" key="1">
    <citation type="journal article" date="2019" name="Int. J. Syst. Evol. Microbiol.">
        <title>The Global Catalogue of Microorganisms (GCM) 10K type strain sequencing project: providing services to taxonomists for standard genome sequencing and annotation.</title>
        <authorList>
            <consortium name="The Broad Institute Genomics Platform"/>
            <consortium name="The Broad Institute Genome Sequencing Center for Infectious Disease"/>
            <person name="Wu L."/>
            <person name="Ma J."/>
        </authorList>
    </citation>
    <scope>NUCLEOTIDE SEQUENCE [LARGE SCALE GENOMIC DNA]</scope>
    <source>
        <strain evidence="3">CGMCC 4.1469</strain>
    </source>
</reference>
<comment type="caution">
    <text evidence="2">The sequence shown here is derived from an EMBL/GenBank/DDBJ whole genome shotgun (WGS) entry which is preliminary data.</text>
</comment>
<sequence>MTPQESKDLQPLLDAVLSPASGHCGPTCTEVLGLLRQESRRRRRRVHISMAAGVACMLVAMLCYYAPPPKTPSAALASKSFGAPPLVLRQVGEAQLFALLKDTPAALVKLPDGTERLLILQP</sequence>
<evidence type="ECO:0000313" key="2">
    <source>
        <dbReference type="EMBL" id="MFC5453270.1"/>
    </source>
</evidence>
<feature type="transmembrane region" description="Helical" evidence="1">
    <location>
        <begin position="46"/>
        <end position="67"/>
    </location>
</feature>
<dbReference type="RefSeq" id="WP_377162187.1">
    <property type="nucleotide sequence ID" value="NZ_JBHSMQ010000001.1"/>
</dbReference>
<keyword evidence="1" id="KW-1133">Transmembrane helix</keyword>
<proteinExistence type="predicted"/>